<dbReference type="SUPFAM" id="SSF52980">
    <property type="entry name" value="Restriction endonuclease-like"/>
    <property type="match status" value="2"/>
</dbReference>
<dbReference type="Gene3D" id="3.40.600.10">
    <property type="entry name" value="DNA mismatch repair MutH/Restriction endonuclease, type II"/>
    <property type="match status" value="2"/>
</dbReference>
<organism evidence="5 6">
    <name type="scientific">Fructilactobacillus sanfranciscensis</name>
    <name type="common">Lactobacillus sanfranciscensis</name>
    <dbReference type="NCBI Taxonomy" id="1625"/>
    <lineage>
        <taxon>Bacteria</taxon>
        <taxon>Bacillati</taxon>
        <taxon>Bacillota</taxon>
        <taxon>Bacilli</taxon>
        <taxon>Lactobacillales</taxon>
        <taxon>Lactobacillaceae</taxon>
        <taxon>Fructilactobacillus</taxon>
    </lineage>
</organism>
<dbReference type="RefSeq" id="WP_139555242.1">
    <property type="nucleotide sequence ID" value="NZ_QFCR01000002.1"/>
</dbReference>
<keyword evidence="1" id="KW-0540">Nuclease</keyword>
<dbReference type="InterPro" id="IPR011335">
    <property type="entry name" value="Restrct_endonuc-II-like"/>
</dbReference>
<name>A0A5C4TK25_FRUSA</name>
<dbReference type="InterPro" id="IPR011337">
    <property type="entry name" value="DNA_rep_MutH/RE_typeII_Sau3AI"/>
</dbReference>
<evidence type="ECO:0000259" key="4">
    <source>
        <dbReference type="SMART" id="SM00927"/>
    </source>
</evidence>
<dbReference type="GO" id="GO:0003677">
    <property type="term" value="F:DNA binding"/>
    <property type="evidence" value="ECO:0007669"/>
    <property type="project" value="InterPro"/>
</dbReference>
<dbReference type="GO" id="GO:0004519">
    <property type="term" value="F:endonuclease activity"/>
    <property type="evidence" value="ECO:0007669"/>
    <property type="project" value="UniProtKB-KW"/>
</dbReference>
<dbReference type="GO" id="GO:0016787">
    <property type="term" value="F:hydrolase activity"/>
    <property type="evidence" value="ECO:0007669"/>
    <property type="project" value="UniProtKB-KW"/>
</dbReference>
<dbReference type="AlphaFoldDB" id="A0A5C4TK25"/>
<dbReference type="CDD" id="cd22356">
    <property type="entry name" value="Sau3AI_N-like"/>
    <property type="match status" value="1"/>
</dbReference>
<dbReference type="CDD" id="cd22355">
    <property type="entry name" value="Sau3AI_C"/>
    <property type="match status" value="1"/>
</dbReference>
<accession>A0A5C4TK25</accession>
<evidence type="ECO:0000313" key="6">
    <source>
        <dbReference type="Proteomes" id="UP000313312"/>
    </source>
</evidence>
<comment type="caution">
    <text evidence="5">The sequence shown here is derived from an EMBL/GenBank/DDBJ whole genome shotgun (WGS) entry which is preliminary data.</text>
</comment>
<proteinExistence type="predicted"/>
<dbReference type="Pfam" id="PF02976">
    <property type="entry name" value="MutH"/>
    <property type="match status" value="1"/>
</dbReference>
<dbReference type="NCBIfam" id="NF040973">
    <property type="entry name" value="restrict_Sau3AI"/>
    <property type="match status" value="1"/>
</dbReference>
<dbReference type="InterPro" id="IPR037057">
    <property type="entry name" value="DNA_rep_MutH/T2_RE_sf"/>
</dbReference>
<dbReference type="EMBL" id="QFCR01000002">
    <property type="protein sequence ID" value="TNK90954.1"/>
    <property type="molecule type" value="Genomic_DNA"/>
</dbReference>
<dbReference type="SMART" id="SM00927">
    <property type="entry name" value="MutH"/>
    <property type="match status" value="1"/>
</dbReference>
<dbReference type="Proteomes" id="UP000313312">
    <property type="component" value="Unassembled WGS sequence"/>
</dbReference>
<keyword evidence="2" id="KW-0255">Endonuclease</keyword>
<feature type="domain" description="DNA mismatch repair MutH/Type II restriction enzyme Sau3AI" evidence="4">
    <location>
        <begin position="47"/>
        <end position="153"/>
    </location>
</feature>
<evidence type="ECO:0000313" key="5">
    <source>
        <dbReference type="EMBL" id="TNK90954.1"/>
    </source>
</evidence>
<evidence type="ECO:0000256" key="2">
    <source>
        <dbReference type="ARBA" id="ARBA00022759"/>
    </source>
</evidence>
<evidence type="ECO:0000256" key="3">
    <source>
        <dbReference type="ARBA" id="ARBA00022801"/>
    </source>
</evidence>
<reference evidence="5 6" key="1">
    <citation type="submission" date="2018-05" db="EMBL/GenBank/DDBJ databases">
        <title>Lactobacillus sanfranciscensis Ah4 draft denome sequence.</title>
        <authorList>
            <person name="Zhang G."/>
        </authorList>
    </citation>
    <scope>NUCLEOTIDE SEQUENCE [LARGE SCALE GENOMIC DNA]</scope>
    <source>
        <strain evidence="5 6">Ah4</strain>
    </source>
</reference>
<gene>
    <name evidence="5" type="ORF">DID87_00995</name>
</gene>
<keyword evidence="3" id="KW-0378">Hydrolase</keyword>
<evidence type="ECO:0000256" key="1">
    <source>
        <dbReference type="ARBA" id="ARBA00022722"/>
    </source>
</evidence>
<sequence length="488" mass="56993">MEYKTKEEVHNKALKIIGKTQHELINELGLNIKGHKNAMGDVFEEWFGKAKDNKSEPDLGVVELKATPFKKLKRETKGRKYSAKERLVLNIIDYNKLDNEKFNTSHFIHKNKVLEIAFYEYFKDLNSSEFFFKYMVLYQMKKSPKDFAIIKRDWETIQNFVKDGKAEDLTESATNYLAACTKGANKNSLRKQPHSNVMAKQRAFSFKSKFMTTLLNDYVINDKQSEAVIKDPIELEKNSLEEIILQRIDKFKNMSIDYIANEFGINIRKFDGHLIKNSNNMIIRALLNLNRTNKGIDDVEEFEKAAIIPKTIQFDSKGVNKENMSLDTFKFKDLVKEHWQDEDELADSDLNIYFSESKFLFVVFQEDENGINVLKGAKFYSFPRKLIDGDIKKVWEDTRSKLMNGVELNYDSKRNRVTNNFIKQSDDMIIHVRPHAGKSSYIDDNNSSLLPVPAKWTNKPKEFSNNYMTKQSFWINNTFIKEVVKDLL</sequence>
<protein>
    <submittedName>
        <fullName evidence="5">DNA mismatch repair protein MutH</fullName>
    </submittedName>
</protein>